<dbReference type="AlphaFoldDB" id="A0A3S4FYT8"/>
<keyword evidence="1" id="KW-0812">Transmembrane</keyword>
<accession>A0A3S4FYT8</accession>
<name>A0A3S4FYT8_SALER</name>
<sequence length="126" mass="13387">MEKAFGKGASVIRALWNNADGLSKSINALGKNPGLKAVEEMAKKTVVPWEQFAAILEAIRAEISLRLLPTFGPFFDALVDCGKEFVAWLDAFPNLARWIGYISVSLLGIAAAGAITNVVMGCSASS</sequence>
<protein>
    <submittedName>
        <fullName evidence="2">Phage-related tail protein</fullName>
    </submittedName>
</protein>
<reference evidence="2 3" key="1">
    <citation type="submission" date="2018-12" db="EMBL/GenBank/DDBJ databases">
        <authorList>
            <consortium name="Pathogen Informatics"/>
        </authorList>
    </citation>
    <scope>NUCLEOTIDE SEQUENCE [LARGE SCALE GENOMIC DNA]</scope>
    <source>
        <strain evidence="2 3">NCTC10047</strain>
    </source>
</reference>
<keyword evidence="1" id="KW-0472">Membrane</keyword>
<gene>
    <name evidence="2" type="ORF">NCTC10047_00441</name>
</gene>
<dbReference type="Proteomes" id="UP000275676">
    <property type="component" value="Chromosome"/>
</dbReference>
<organism evidence="2 3">
    <name type="scientific">Salmonella enterica subsp. arizonae</name>
    <dbReference type="NCBI Taxonomy" id="59203"/>
    <lineage>
        <taxon>Bacteria</taxon>
        <taxon>Pseudomonadati</taxon>
        <taxon>Pseudomonadota</taxon>
        <taxon>Gammaproteobacteria</taxon>
        <taxon>Enterobacterales</taxon>
        <taxon>Enterobacteriaceae</taxon>
        <taxon>Salmonella</taxon>
    </lineage>
</organism>
<proteinExistence type="predicted"/>
<feature type="transmembrane region" description="Helical" evidence="1">
    <location>
        <begin position="98"/>
        <end position="120"/>
    </location>
</feature>
<evidence type="ECO:0000313" key="2">
    <source>
        <dbReference type="EMBL" id="VEA74652.1"/>
    </source>
</evidence>
<dbReference type="EMBL" id="LR134156">
    <property type="protein sequence ID" value="VEA74652.1"/>
    <property type="molecule type" value="Genomic_DNA"/>
</dbReference>
<evidence type="ECO:0000256" key="1">
    <source>
        <dbReference type="SAM" id="Phobius"/>
    </source>
</evidence>
<keyword evidence="1" id="KW-1133">Transmembrane helix</keyword>
<evidence type="ECO:0000313" key="3">
    <source>
        <dbReference type="Proteomes" id="UP000275676"/>
    </source>
</evidence>